<accession>A0A9K3NDS0</accession>
<proteinExistence type="predicted"/>
<dbReference type="EMBL" id="MNCJ02000323">
    <property type="protein sequence ID" value="KAF5796416.1"/>
    <property type="molecule type" value="Genomic_DNA"/>
</dbReference>
<feature type="compositionally biased region" description="Pro residues" evidence="1">
    <location>
        <begin position="1"/>
        <end position="11"/>
    </location>
</feature>
<name>A0A9K3NDS0_HELAN</name>
<keyword evidence="3" id="KW-1185">Reference proteome</keyword>
<dbReference type="Proteomes" id="UP000215914">
    <property type="component" value="Unassembled WGS sequence"/>
</dbReference>
<reference evidence="2" key="1">
    <citation type="journal article" date="2017" name="Nature">
        <title>The sunflower genome provides insights into oil metabolism, flowering and Asterid evolution.</title>
        <authorList>
            <person name="Badouin H."/>
            <person name="Gouzy J."/>
            <person name="Grassa C.J."/>
            <person name="Murat F."/>
            <person name="Staton S.E."/>
            <person name="Cottret L."/>
            <person name="Lelandais-Briere C."/>
            <person name="Owens G.L."/>
            <person name="Carrere S."/>
            <person name="Mayjonade B."/>
            <person name="Legrand L."/>
            <person name="Gill N."/>
            <person name="Kane N.C."/>
            <person name="Bowers J.E."/>
            <person name="Hubner S."/>
            <person name="Bellec A."/>
            <person name="Berard A."/>
            <person name="Berges H."/>
            <person name="Blanchet N."/>
            <person name="Boniface M.C."/>
            <person name="Brunel D."/>
            <person name="Catrice O."/>
            <person name="Chaidir N."/>
            <person name="Claudel C."/>
            <person name="Donnadieu C."/>
            <person name="Faraut T."/>
            <person name="Fievet G."/>
            <person name="Helmstetter N."/>
            <person name="King M."/>
            <person name="Knapp S.J."/>
            <person name="Lai Z."/>
            <person name="Le Paslier M.C."/>
            <person name="Lippi Y."/>
            <person name="Lorenzon L."/>
            <person name="Mandel J.R."/>
            <person name="Marage G."/>
            <person name="Marchand G."/>
            <person name="Marquand E."/>
            <person name="Bret-Mestries E."/>
            <person name="Morien E."/>
            <person name="Nambeesan S."/>
            <person name="Nguyen T."/>
            <person name="Pegot-Espagnet P."/>
            <person name="Pouilly N."/>
            <person name="Raftis F."/>
            <person name="Sallet E."/>
            <person name="Schiex T."/>
            <person name="Thomas J."/>
            <person name="Vandecasteele C."/>
            <person name="Vares D."/>
            <person name="Vear F."/>
            <person name="Vautrin S."/>
            <person name="Crespi M."/>
            <person name="Mangin B."/>
            <person name="Burke J.M."/>
            <person name="Salse J."/>
            <person name="Munos S."/>
            <person name="Vincourt P."/>
            <person name="Rieseberg L.H."/>
            <person name="Langlade N.B."/>
        </authorList>
    </citation>
    <scope>NUCLEOTIDE SEQUENCE</scope>
    <source>
        <tissue evidence="2">Leaves</tissue>
    </source>
</reference>
<protein>
    <submittedName>
        <fullName evidence="2">Uncharacterized protein</fullName>
    </submittedName>
</protein>
<evidence type="ECO:0000313" key="2">
    <source>
        <dbReference type="EMBL" id="KAF5796416.1"/>
    </source>
</evidence>
<reference evidence="2" key="2">
    <citation type="submission" date="2020-06" db="EMBL/GenBank/DDBJ databases">
        <title>Helianthus annuus Genome sequencing and assembly Release 2.</title>
        <authorList>
            <person name="Gouzy J."/>
            <person name="Langlade N."/>
            <person name="Munos S."/>
        </authorList>
    </citation>
    <scope>NUCLEOTIDE SEQUENCE</scope>
    <source>
        <tissue evidence="2">Leaves</tissue>
    </source>
</reference>
<gene>
    <name evidence="2" type="ORF">HanXRQr2_Chr08g0351181</name>
</gene>
<evidence type="ECO:0000313" key="3">
    <source>
        <dbReference type="Proteomes" id="UP000215914"/>
    </source>
</evidence>
<organism evidence="2 3">
    <name type="scientific">Helianthus annuus</name>
    <name type="common">Common sunflower</name>
    <dbReference type="NCBI Taxonomy" id="4232"/>
    <lineage>
        <taxon>Eukaryota</taxon>
        <taxon>Viridiplantae</taxon>
        <taxon>Streptophyta</taxon>
        <taxon>Embryophyta</taxon>
        <taxon>Tracheophyta</taxon>
        <taxon>Spermatophyta</taxon>
        <taxon>Magnoliopsida</taxon>
        <taxon>eudicotyledons</taxon>
        <taxon>Gunneridae</taxon>
        <taxon>Pentapetalae</taxon>
        <taxon>asterids</taxon>
        <taxon>campanulids</taxon>
        <taxon>Asterales</taxon>
        <taxon>Asteraceae</taxon>
        <taxon>Asteroideae</taxon>
        <taxon>Heliantheae alliance</taxon>
        <taxon>Heliantheae</taxon>
        <taxon>Helianthus</taxon>
    </lineage>
</organism>
<dbReference type="AlphaFoldDB" id="A0A9K3NDS0"/>
<feature type="region of interest" description="Disordered" evidence="1">
    <location>
        <begin position="1"/>
        <end position="24"/>
    </location>
</feature>
<comment type="caution">
    <text evidence="2">The sequence shown here is derived from an EMBL/GenBank/DDBJ whole genome shotgun (WGS) entry which is preliminary data.</text>
</comment>
<sequence>MWKLRPPPLSPPQESSDRRSSDLGFDGEQWRMLVMVNSGGSW</sequence>
<evidence type="ECO:0000256" key="1">
    <source>
        <dbReference type="SAM" id="MobiDB-lite"/>
    </source>
</evidence>
<dbReference type="Gramene" id="mRNA:HanXRQr2_Chr08g0351181">
    <property type="protein sequence ID" value="mRNA:HanXRQr2_Chr08g0351181"/>
    <property type="gene ID" value="HanXRQr2_Chr08g0351181"/>
</dbReference>